<dbReference type="EMBL" id="MTPS01000307">
    <property type="protein sequence ID" value="ONG33268.1"/>
    <property type="molecule type" value="Genomic_DNA"/>
</dbReference>
<reference evidence="1 2" key="1">
    <citation type="submission" date="2017-01" db="EMBL/GenBank/DDBJ databases">
        <title>Draft genome sequence of an E. coli strain isolated from human, in Amazon, Brazil.</title>
        <authorList>
            <person name="Moura Q."/>
            <person name="Fernandes M.R."/>
            <person name="Cerdeira L."/>
            <person name="Vianello M."/>
            <person name="Souza T.A."/>
            <person name="Ienne S."/>
            <person name="Lincopan N."/>
        </authorList>
    </citation>
    <scope>NUCLEOTIDE SEQUENCE [LARGE SCALE GENOMIC DNA]</scope>
    <source>
        <strain evidence="1 2">ICBEcBL-II-13</strain>
    </source>
</reference>
<dbReference type="AlphaFoldDB" id="A0A1V2GBX2"/>
<evidence type="ECO:0000313" key="1">
    <source>
        <dbReference type="EMBL" id="ONG33268.1"/>
    </source>
</evidence>
<gene>
    <name evidence="1" type="ORF">BXT93_17920</name>
</gene>
<comment type="caution">
    <text evidence="1">The sequence shown here is derived from an EMBL/GenBank/DDBJ whole genome shotgun (WGS) entry which is preliminary data.</text>
</comment>
<proteinExistence type="predicted"/>
<evidence type="ECO:0000313" key="2">
    <source>
        <dbReference type="Proteomes" id="UP000188967"/>
    </source>
</evidence>
<evidence type="ECO:0008006" key="3">
    <source>
        <dbReference type="Google" id="ProtNLM"/>
    </source>
</evidence>
<sequence>MTVLIFKPSKDEQDKNVEEFIVFCKKLFNHQKRKYTWNDNVWDGLGTFIKLKTKHWDNGNSMNAEFIDFAKSYIVYQRGLSKKRNLKREMWVLKAIEASLIKLSGRACITDCNTIVFNLAVNILQKNYSESTAYGASIELEKFSAFLLEKKLVKDFFIGWVNPLRLKRVENYKPLSEVIGEKGKLSKLSAIEALACIFSKEDSELSEKDQYVSSVFALLMCAPSRISEILALPADCEIIEQDKDGVEHYGLRFYSGKGYGADIKWIPTVMVPVAQKAVSRLRRLSANARAIALWHEKNSTIFRLPTCPDVDEEQPLTNVQVYQALGYEINKKYNYSCKLKLKALFLNDKEKFLHRDYSYTLKTLFQSIRNSPPPDFPFFDREKEIKYSNALCVINGCQFSEDKQTNFWQIHKPSVDSVIMEVGPKNKGGPNIFEKHGFFDICGKPLTLHSHQARHLLNTFAHLGGLSDFDIARWSGRNNLTSNRDYNHISEEHMKSYTINISEQKQSTIEPTMGTDCEISFSDPDPGVHGAVLATEHGYCQHHYAIKPCSRFPGLDDTTGSGSTELTDLVDKLVYRTEQDKNDGVYGAEQWLELHLRYKQKLNKK</sequence>
<dbReference type="RefSeq" id="WP_076795931.1">
    <property type="nucleotide sequence ID" value="NZ_CAJVAC010000011.1"/>
</dbReference>
<accession>A0A1V2GBX2</accession>
<organism evidence="1 2">
    <name type="scientific">Escherichia coli</name>
    <dbReference type="NCBI Taxonomy" id="562"/>
    <lineage>
        <taxon>Bacteria</taxon>
        <taxon>Pseudomonadati</taxon>
        <taxon>Pseudomonadota</taxon>
        <taxon>Gammaproteobacteria</taxon>
        <taxon>Enterobacterales</taxon>
        <taxon>Enterobacteriaceae</taxon>
        <taxon>Escherichia</taxon>
    </lineage>
</organism>
<name>A0A1V2GBX2_ECOLX</name>
<dbReference type="Proteomes" id="UP000188967">
    <property type="component" value="Unassembled WGS sequence"/>
</dbReference>
<protein>
    <recommendedName>
        <fullName evidence="3">DNA-binding protein</fullName>
    </recommendedName>
</protein>